<comment type="caution">
    <text evidence="5">The sequence shown here is derived from an EMBL/GenBank/DDBJ whole genome shotgun (WGS) entry which is preliminary data.</text>
</comment>
<dbReference type="InterPro" id="IPR036390">
    <property type="entry name" value="WH_DNA-bd_sf"/>
</dbReference>
<reference evidence="6" key="1">
    <citation type="journal article" date="2019" name="Int. J. Syst. Evol. Microbiol.">
        <title>The Global Catalogue of Microorganisms (GCM) 10K type strain sequencing project: providing services to taxonomists for standard genome sequencing and annotation.</title>
        <authorList>
            <consortium name="The Broad Institute Genomics Platform"/>
            <consortium name="The Broad Institute Genome Sequencing Center for Infectious Disease"/>
            <person name="Wu L."/>
            <person name="Ma J."/>
        </authorList>
    </citation>
    <scope>NUCLEOTIDE SEQUENCE [LARGE SCALE GENOMIC DNA]</scope>
    <source>
        <strain evidence="6">CCUG 62982</strain>
    </source>
</reference>
<sequence length="237" mass="25612">MNDETSPPRRRARARLDPPVLGAIDPSLDVPIGQQIYRALRRALMAGRISAGDRLSIRAIADSLGVSPAPVRDALKQLEANDVLEARQKSAFFTPPIDPEGFAGLQRVRVELEGFAAAEAARNADARDLRAIDDAADRYLDALGTNPSDSVAANHAFHFAVYHASHNPVLVQLIEVLWLRMGPLLATAEPSYDHSAARGHHREAVRAIHRRDADAAAAAIRGDILEACDSIRAALFG</sequence>
<feature type="domain" description="HTH gntR-type" evidence="4">
    <location>
        <begin position="30"/>
        <end position="97"/>
    </location>
</feature>
<dbReference type="SMART" id="SM00345">
    <property type="entry name" value="HTH_GNTR"/>
    <property type="match status" value="1"/>
</dbReference>
<evidence type="ECO:0000313" key="5">
    <source>
        <dbReference type="EMBL" id="MFD0948353.1"/>
    </source>
</evidence>
<dbReference type="InterPro" id="IPR000524">
    <property type="entry name" value="Tscrpt_reg_HTH_GntR"/>
</dbReference>
<dbReference type="EMBL" id="JBHTJG010000012">
    <property type="protein sequence ID" value="MFD0948353.1"/>
    <property type="molecule type" value="Genomic_DNA"/>
</dbReference>
<protein>
    <submittedName>
        <fullName evidence="5">GntR family transcriptional regulator</fullName>
    </submittedName>
</protein>
<name>A0ABW3HAC1_9SPHN</name>
<accession>A0ABW3HAC1</accession>
<keyword evidence="3" id="KW-0804">Transcription</keyword>
<dbReference type="SUPFAM" id="SSF46785">
    <property type="entry name" value="Winged helix' DNA-binding domain"/>
    <property type="match status" value="1"/>
</dbReference>
<dbReference type="Gene3D" id="1.10.10.10">
    <property type="entry name" value="Winged helix-like DNA-binding domain superfamily/Winged helix DNA-binding domain"/>
    <property type="match status" value="1"/>
</dbReference>
<dbReference type="Gene3D" id="1.20.120.530">
    <property type="entry name" value="GntR ligand-binding domain-like"/>
    <property type="match status" value="1"/>
</dbReference>
<dbReference type="Proteomes" id="UP001596977">
    <property type="component" value="Unassembled WGS sequence"/>
</dbReference>
<dbReference type="SMART" id="SM00895">
    <property type="entry name" value="FCD"/>
    <property type="match status" value="1"/>
</dbReference>
<dbReference type="InterPro" id="IPR008920">
    <property type="entry name" value="TF_FadR/GntR_C"/>
</dbReference>
<evidence type="ECO:0000256" key="3">
    <source>
        <dbReference type="ARBA" id="ARBA00023163"/>
    </source>
</evidence>
<dbReference type="InterPro" id="IPR011711">
    <property type="entry name" value="GntR_C"/>
</dbReference>
<dbReference type="Pfam" id="PF07729">
    <property type="entry name" value="FCD"/>
    <property type="match status" value="1"/>
</dbReference>
<dbReference type="RefSeq" id="WP_264946317.1">
    <property type="nucleotide sequence ID" value="NZ_JAPDRA010000012.1"/>
</dbReference>
<proteinExistence type="predicted"/>
<dbReference type="Pfam" id="PF00392">
    <property type="entry name" value="GntR"/>
    <property type="match status" value="1"/>
</dbReference>
<keyword evidence="2" id="KW-0238">DNA-binding</keyword>
<evidence type="ECO:0000256" key="1">
    <source>
        <dbReference type="ARBA" id="ARBA00023015"/>
    </source>
</evidence>
<dbReference type="SUPFAM" id="SSF48008">
    <property type="entry name" value="GntR ligand-binding domain-like"/>
    <property type="match status" value="1"/>
</dbReference>
<dbReference type="PROSITE" id="PS50949">
    <property type="entry name" value="HTH_GNTR"/>
    <property type="match status" value="1"/>
</dbReference>
<keyword evidence="6" id="KW-1185">Reference proteome</keyword>
<dbReference type="InterPro" id="IPR036388">
    <property type="entry name" value="WH-like_DNA-bd_sf"/>
</dbReference>
<dbReference type="CDD" id="cd07377">
    <property type="entry name" value="WHTH_GntR"/>
    <property type="match status" value="1"/>
</dbReference>
<gene>
    <name evidence="5" type="ORF">ACFQ1E_18595</name>
</gene>
<evidence type="ECO:0000313" key="6">
    <source>
        <dbReference type="Proteomes" id="UP001596977"/>
    </source>
</evidence>
<dbReference type="PANTHER" id="PTHR43537:SF39">
    <property type="entry name" value="HTH-TYPE TRANSCRIPTIONAL REGULATOR MCBR"/>
    <property type="match status" value="1"/>
</dbReference>
<keyword evidence="1" id="KW-0805">Transcription regulation</keyword>
<organism evidence="5 6">
    <name type="scientific">Sphingomonas canadensis</name>
    <dbReference type="NCBI Taxonomy" id="1219257"/>
    <lineage>
        <taxon>Bacteria</taxon>
        <taxon>Pseudomonadati</taxon>
        <taxon>Pseudomonadota</taxon>
        <taxon>Alphaproteobacteria</taxon>
        <taxon>Sphingomonadales</taxon>
        <taxon>Sphingomonadaceae</taxon>
        <taxon>Sphingomonas</taxon>
    </lineage>
</organism>
<evidence type="ECO:0000259" key="4">
    <source>
        <dbReference type="PROSITE" id="PS50949"/>
    </source>
</evidence>
<evidence type="ECO:0000256" key="2">
    <source>
        <dbReference type="ARBA" id="ARBA00023125"/>
    </source>
</evidence>
<dbReference type="PANTHER" id="PTHR43537">
    <property type="entry name" value="TRANSCRIPTIONAL REGULATOR, GNTR FAMILY"/>
    <property type="match status" value="1"/>
</dbReference>